<dbReference type="PROSITE" id="PS00662">
    <property type="entry name" value="T2SP_E"/>
    <property type="match status" value="1"/>
</dbReference>
<keyword evidence="6" id="KW-1185">Reference proteome</keyword>
<dbReference type="CDD" id="cd01129">
    <property type="entry name" value="PulE-GspE-like"/>
    <property type="match status" value="1"/>
</dbReference>
<dbReference type="Gene3D" id="3.40.50.300">
    <property type="entry name" value="P-loop containing nucleotide triphosphate hydrolases"/>
    <property type="match status" value="1"/>
</dbReference>
<dbReference type="Pfam" id="PF05157">
    <property type="entry name" value="MshEN"/>
    <property type="match status" value="1"/>
</dbReference>
<name>A0A850T617_9BACT</name>
<proteinExistence type="inferred from homology"/>
<comment type="caution">
    <text evidence="5">The sequence shown here is derived from an EMBL/GenBank/DDBJ whole genome shotgun (WGS) entry which is preliminary data.</text>
</comment>
<dbReference type="GO" id="GO:0016887">
    <property type="term" value="F:ATP hydrolysis activity"/>
    <property type="evidence" value="ECO:0007669"/>
    <property type="project" value="TreeGrafter"/>
</dbReference>
<dbReference type="Proteomes" id="UP000553343">
    <property type="component" value="Unassembled WGS sequence"/>
</dbReference>
<dbReference type="SUPFAM" id="SSF52540">
    <property type="entry name" value="P-loop containing nucleoside triphosphate hydrolases"/>
    <property type="match status" value="1"/>
</dbReference>
<dbReference type="GO" id="GO:0005886">
    <property type="term" value="C:plasma membrane"/>
    <property type="evidence" value="ECO:0007669"/>
    <property type="project" value="TreeGrafter"/>
</dbReference>
<dbReference type="AlphaFoldDB" id="A0A850T617"/>
<dbReference type="GO" id="GO:0005524">
    <property type="term" value="F:ATP binding"/>
    <property type="evidence" value="ECO:0007669"/>
    <property type="project" value="UniProtKB-KW"/>
</dbReference>
<evidence type="ECO:0000313" key="6">
    <source>
        <dbReference type="Proteomes" id="UP000553343"/>
    </source>
</evidence>
<evidence type="ECO:0000256" key="2">
    <source>
        <dbReference type="ARBA" id="ARBA00022741"/>
    </source>
</evidence>
<dbReference type="InterPro" id="IPR007831">
    <property type="entry name" value="T2SS_GspE_N"/>
</dbReference>
<accession>A0A850T617</accession>
<feature type="domain" description="Bacterial type II secretion system protein E" evidence="4">
    <location>
        <begin position="390"/>
        <end position="404"/>
    </location>
</feature>
<dbReference type="Pfam" id="PF00437">
    <property type="entry name" value="T2SSE"/>
    <property type="match status" value="1"/>
</dbReference>
<keyword evidence="2" id="KW-0547">Nucleotide-binding</keyword>
<dbReference type="EMBL" id="JACADJ010000083">
    <property type="protein sequence ID" value="NWH06541.1"/>
    <property type="molecule type" value="Genomic_DNA"/>
</dbReference>
<dbReference type="InterPro" id="IPR001482">
    <property type="entry name" value="T2SS/T4SS_dom"/>
</dbReference>
<reference evidence="5 6" key="1">
    <citation type="submission" date="2020-06" db="EMBL/GenBank/DDBJ databases">
        <title>High-quality draft genome of sulfate reducer Desulfobacter latus type strain AcrS2 isolated from marine sediment.</title>
        <authorList>
            <person name="Hoppe M."/>
            <person name="Larsen C.K."/>
            <person name="Marshall I.P.G."/>
            <person name="Schramm A."/>
            <person name="Marietou A.G."/>
        </authorList>
    </citation>
    <scope>NUCLEOTIDE SEQUENCE [LARGE SCALE GENOMIC DNA]</scope>
    <source>
        <strain evidence="5 6">AcRS2</strain>
    </source>
</reference>
<organism evidence="5 6">
    <name type="scientific">Desulfobacter latus</name>
    <dbReference type="NCBI Taxonomy" id="2292"/>
    <lineage>
        <taxon>Bacteria</taxon>
        <taxon>Pseudomonadati</taxon>
        <taxon>Thermodesulfobacteriota</taxon>
        <taxon>Desulfobacteria</taxon>
        <taxon>Desulfobacterales</taxon>
        <taxon>Desulfobacteraceae</taxon>
        <taxon>Desulfobacter</taxon>
    </lineage>
</organism>
<dbReference type="SUPFAM" id="SSF160246">
    <property type="entry name" value="EspE N-terminal domain-like"/>
    <property type="match status" value="1"/>
</dbReference>
<evidence type="ECO:0000256" key="1">
    <source>
        <dbReference type="ARBA" id="ARBA00006611"/>
    </source>
</evidence>
<evidence type="ECO:0000313" key="5">
    <source>
        <dbReference type="EMBL" id="NWH06541.1"/>
    </source>
</evidence>
<evidence type="ECO:0000259" key="4">
    <source>
        <dbReference type="PROSITE" id="PS00662"/>
    </source>
</evidence>
<dbReference type="Gene3D" id="3.30.450.90">
    <property type="match status" value="1"/>
</dbReference>
<gene>
    <name evidence="5" type="primary">tadA</name>
    <name evidence="5" type="ORF">HXW94_16380</name>
</gene>
<dbReference type="Gene3D" id="3.30.300.160">
    <property type="entry name" value="Type II secretion system, protein E, N-terminal domain"/>
    <property type="match status" value="1"/>
</dbReference>
<evidence type="ECO:0000256" key="3">
    <source>
        <dbReference type="ARBA" id="ARBA00022840"/>
    </source>
</evidence>
<dbReference type="InterPro" id="IPR037257">
    <property type="entry name" value="T2SS_E_N_sf"/>
</dbReference>
<comment type="similarity">
    <text evidence="1">Belongs to the GSP E family.</text>
</comment>
<dbReference type="PANTHER" id="PTHR30258:SF2">
    <property type="entry name" value="COMG OPERON PROTEIN 1"/>
    <property type="match status" value="1"/>
</dbReference>
<dbReference type="PANTHER" id="PTHR30258">
    <property type="entry name" value="TYPE II SECRETION SYSTEM PROTEIN GSPE-RELATED"/>
    <property type="match status" value="1"/>
</dbReference>
<keyword evidence="3" id="KW-0067">ATP-binding</keyword>
<sequence>MRVKAKLSAGNTIISVLKELNYVSDSRLKEVLRSNRLSLRIGDLLVELGYLSPEKLKAALDLQGSESGKQLGQVLVEHQFMGEQDFLEALSVQLGFPFINFSVDDPDTALLNQAPLNWCRSNHFLPVKTLGDKVLVAFADPYNKSGMANAKKLYGDNLEVAICSPGAIERYLDTLASGKKAKAIDENTAMGIVDAIISAGIEQGASDIHVEPLKDRLQVKFRVDGILVFHRELPPASKAMVTARFKVLSKANIAEKRRHQDGRMSFDYKGNTYDLRASFYAAVFGEKVVLRILNRIDQILSIEDIGMQPKMLTHYIRDVLGVPSGVLIITGPTGSGKTTTLYSSIKHIKKPELSIITAEDPVEYVMEGITQCSIDPDINLTYEETLRHVVRQDPDVIVIGEIRDNYSAEVAVQAALTGHKVLTSFHTEDSISGLIRLMNMNIEAFLISSTVVCVLSQRLLRKVCTSCGRPHQPSPGELKLLNFIPQDIAKYAFQKGEGCRACNYTGYKGRVAVFEMLVLNEHVREAILSHKSTFEIRKISMETTNLVTLMEDALAKAAVGTTTLDEIFRCVPRLIPPRSIHEINRLLGI</sequence>
<dbReference type="InterPro" id="IPR027417">
    <property type="entry name" value="P-loop_NTPase"/>
</dbReference>
<protein>
    <submittedName>
        <fullName evidence="5">Flp pilus assembly complex ATPase component TadA</fullName>
    </submittedName>
</protein>